<evidence type="ECO:0000313" key="1">
    <source>
        <dbReference type="EMBL" id="GEO86459.1"/>
    </source>
</evidence>
<dbReference type="AlphaFoldDB" id="A0A512HM12"/>
<dbReference type="EMBL" id="BJZP01000020">
    <property type="protein sequence ID" value="GEO86459.1"/>
    <property type="molecule type" value="Genomic_DNA"/>
</dbReference>
<name>A0A512HM12_9HYPH</name>
<keyword evidence="2" id="KW-1185">Reference proteome</keyword>
<gene>
    <name evidence="1" type="ORF">RNA01_33910</name>
</gene>
<evidence type="ECO:0000313" key="2">
    <source>
        <dbReference type="Proteomes" id="UP000321717"/>
    </source>
</evidence>
<organism evidence="1 2">
    <name type="scientific">Ciceribacter naphthalenivorans</name>
    <dbReference type="NCBI Taxonomy" id="1118451"/>
    <lineage>
        <taxon>Bacteria</taxon>
        <taxon>Pseudomonadati</taxon>
        <taxon>Pseudomonadota</taxon>
        <taxon>Alphaproteobacteria</taxon>
        <taxon>Hyphomicrobiales</taxon>
        <taxon>Rhizobiaceae</taxon>
        <taxon>Ciceribacter</taxon>
    </lineage>
</organism>
<sequence>MHFVREIGVRLAADSLAHDVVRLFEALKNSPARIISIENDGSGRVVAERTRFIEQMWKPAALDVIAFVNSYWRGPDEVQISDVNADGYL</sequence>
<reference evidence="1 2" key="1">
    <citation type="submission" date="2019-07" db="EMBL/GenBank/DDBJ databases">
        <title>Whole genome shotgun sequence of Rhizobium naphthalenivorans NBRC 107585.</title>
        <authorList>
            <person name="Hosoyama A."/>
            <person name="Uohara A."/>
            <person name="Ohji S."/>
            <person name="Ichikawa N."/>
        </authorList>
    </citation>
    <scope>NUCLEOTIDE SEQUENCE [LARGE SCALE GENOMIC DNA]</scope>
    <source>
        <strain evidence="1 2">NBRC 107585</strain>
    </source>
</reference>
<comment type="caution">
    <text evidence="1">The sequence shown here is derived from an EMBL/GenBank/DDBJ whole genome shotgun (WGS) entry which is preliminary data.</text>
</comment>
<protein>
    <submittedName>
        <fullName evidence="1">Uncharacterized protein</fullName>
    </submittedName>
</protein>
<proteinExistence type="predicted"/>
<accession>A0A512HM12</accession>
<dbReference type="Proteomes" id="UP000321717">
    <property type="component" value="Unassembled WGS sequence"/>
</dbReference>